<organism evidence="5 6">
    <name type="scientific">Zhouia spongiae</name>
    <dbReference type="NCBI Taxonomy" id="2202721"/>
    <lineage>
        <taxon>Bacteria</taxon>
        <taxon>Pseudomonadati</taxon>
        <taxon>Bacteroidota</taxon>
        <taxon>Flavobacteriia</taxon>
        <taxon>Flavobacteriales</taxon>
        <taxon>Flavobacteriaceae</taxon>
        <taxon>Zhouia</taxon>
    </lineage>
</organism>
<feature type="domain" description="ABC transporter" evidence="4">
    <location>
        <begin position="2"/>
        <end position="234"/>
    </location>
</feature>
<dbReference type="InterPro" id="IPR017871">
    <property type="entry name" value="ABC_transporter-like_CS"/>
</dbReference>
<sequence length="321" mass="36007">MLAVKNISFAYEKKKVLKGIRLTAEKGENIAIVGESGCGKSTLLKLIYGLLAPEKGEIYWNDKKLLGPDYNLVPGEPFMKYVAQDFDLMPFITVEENIGKFLSNFYPGKKKKRTRELLQLVEMTPFAKTKAKFLSGGQMQRVALAQAIARKPELILLDEPFSNIDNFRKNNLRRKLFGYFKEHRITCIVATHDNDDSLSYADKTIILKSGKIVAQGSPEALYKNPGDYYTASIFGDVNELPLSLFEANNNGARILLYPHEIKATDGSGIRAKVANSFFKGPEYLVKAVCEGIDIYFQHHSELDKGEEINLAVNAGLIKNRI</sequence>
<protein>
    <submittedName>
        <fullName evidence="5">ABC transporter ATP-binding protein</fullName>
    </submittedName>
</protein>
<dbReference type="SUPFAM" id="SSF52540">
    <property type="entry name" value="P-loop containing nucleoside triphosphate hydrolases"/>
    <property type="match status" value="1"/>
</dbReference>
<evidence type="ECO:0000256" key="3">
    <source>
        <dbReference type="ARBA" id="ARBA00022840"/>
    </source>
</evidence>
<reference evidence="5 6" key="1">
    <citation type="journal article" date="2018" name="Int. J. Syst. Evol. Microbiol.">
        <title>Zhouia spongiae sp. nov., isolated from a marine sponge.</title>
        <authorList>
            <person name="Zhuang L."/>
            <person name="Lin B."/>
            <person name="Qin F."/>
            <person name="Luo L."/>
        </authorList>
    </citation>
    <scope>NUCLEOTIDE SEQUENCE [LARGE SCALE GENOMIC DNA]</scope>
    <source>
        <strain evidence="5 6">HN-Y44</strain>
    </source>
</reference>
<dbReference type="SMART" id="SM00382">
    <property type="entry name" value="AAA"/>
    <property type="match status" value="1"/>
</dbReference>
<dbReference type="InterPro" id="IPR003593">
    <property type="entry name" value="AAA+_ATPase"/>
</dbReference>
<evidence type="ECO:0000313" key="6">
    <source>
        <dbReference type="Proteomes" id="UP000829476"/>
    </source>
</evidence>
<dbReference type="InterPro" id="IPR027417">
    <property type="entry name" value="P-loop_NTPase"/>
</dbReference>
<dbReference type="InterPro" id="IPR050093">
    <property type="entry name" value="ABC_SmlMolc_Importer"/>
</dbReference>
<keyword evidence="2" id="KW-0547">Nucleotide-binding</keyword>
<dbReference type="GO" id="GO:0005524">
    <property type="term" value="F:ATP binding"/>
    <property type="evidence" value="ECO:0007669"/>
    <property type="project" value="UniProtKB-KW"/>
</dbReference>
<dbReference type="PANTHER" id="PTHR42781">
    <property type="entry name" value="SPERMIDINE/PUTRESCINE IMPORT ATP-BINDING PROTEIN POTA"/>
    <property type="match status" value="1"/>
</dbReference>
<keyword evidence="1" id="KW-0813">Transport</keyword>
<gene>
    <name evidence="5" type="ORF">MQE36_05655</name>
</gene>
<dbReference type="InterPro" id="IPR003439">
    <property type="entry name" value="ABC_transporter-like_ATP-bd"/>
</dbReference>
<evidence type="ECO:0000259" key="4">
    <source>
        <dbReference type="PROSITE" id="PS50893"/>
    </source>
</evidence>
<dbReference type="EMBL" id="CP094326">
    <property type="protein sequence ID" value="UNZ00459.1"/>
    <property type="molecule type" value="Genomic_DNA"/>
</dbReference>
<evidence type="ECO:0000256" key="1">
    <source>
        <dbReference type="ARBA" id="ARBA00022448"/>
    </source>
</evidence>
<evidence type="ECO:0000313" key="5">
    <source>
        <dbReference type="EMBL" id="UNZ00459.1"/>
    </source>
</evidence>
<evidence type="ECO:0000256" key="2">
    <source>
        <dbReference type="ARBA" id="ARBA00022741"/>
    </source>
</evidence>
<keyword evidence="6" id="KW-1185">Reference proteome</keyword>
<dbReference type="Pfam" id="PF00005">
    <property type="entry name" value="ABC_tran"/>
    <property type="match status" value="1"/>
</dbReference>
<name>A0ABY3YVY4_9FLAO</name>
<dbReference type="PANTHER" id="PTHR42781:SF4">
    <property type="entry name" value="SPERMIDINE_PUTRESCINE IMPORT ATP-BINDING PROTEIN POTA"/>
    <property type="match status" value="1"/>
</dbReference>
<dbReference type="PROSITE" id="PS50893">
    <property type="entry name" value="ABC_TRANSPORTER_2"/>
    <property type="match status" value="1"/>
</dbReference>
<dbReference type="PROSITE" id="PS00211">
    <property type="entry name" value="ABC_TRANSPORTER_1"/>
    <property type="match status" value="1"/>
</dbReference>
<accession>A0ABY3YVY4</accession>
<dbReference type="Proteomes" id="UP000829476">
    <property type="component" value="Chromosome"/>
</dbReference>
<keyword evidence="3 5" id="KW-0067">ATP-binding</keyword>
<dbReference type="Gene3D" id="3.40.50.300">
    <property type="entry name" value="P-loop containing nucleotide triphosphate hydrolases"/>
    <property type="match status" value="1"/>
</dbReference>
<proteinExistence type="predicted"/>